<dbReference type="OrthoDB" id="201656at2759"/>
<feature type="compositionally biased region" description="Basic residues" evidence="1">
    <location>
        <begin position="89"/>
        <end position="100"/>
    </location>
</feature>
<feature type="region of interest" description="Disordered" evidence="1">
    <location>
        <begin position="557"/>
        <end position="588"/>
    </location>
</feature>
<feature type="compositionally biased region" description="Polar residues" evidence="1">
    <location>
        <begin position="432"/>
        <end position="448"/>
    </location>
</feature>
<feature type="compositionally biased region" description="Basic and acidic residues" evidence="1">
    <location>
        <begin position="564"/>
        <end position="577"/>
    </location>
</feature>
<feature type="compositionally biased region" description="Polar residues" evidence="1">
    <location>
        <begin position="144"/>
        <end position="154"/>
    </location>
</feature>
<dbReference type="Gene3D" id="3.90.180.10">
    <property type="entry name" value="Medium-chain alcohol dehydrogenases, catalytic domain"/>
    <property type="match status" value="1"/>
</dbReference>
<feature type="region of interest" description="Disordered" evidence="1">
    <location>
        <begin position="1"/>
        <end position="28"/>
    </location>
</feature>
<feature type="region of interest" description="Disordered" evidence="1">
    <location>
        <begin position="383"/>
        <end position="490"/>
    </location>
</feature>
<dbReference type="InterPro" id="IPR011032">
    <property type="entry name" value="GroES-like_sf"/>
</dbReference>
<dbReference type="GO" id="GO:0005739">
    <property type="term" value="C:mitochondrion"/>
    <property type="evidence" value="ECO:0007669"/>
    <property type="project" value="TreeGrafter"/>
</dbReference>
<reference evidence="2 3" key="1">
    <citation type="journal article" date="2016" name="Mol. Biol. Evol.">
        <title>Comparative Genomics of Early-Diverging Mushroom-Forming Fungi Provides Insights into the Origins of Lignocellulose Decay Capabilities.</title>
        <authorList>
            <person name="Nagy L.G."/>
            <person name="Riley R."/>
            <person name="Tritt A."/>
            <person name="Adam C."/>
            <person name="Daum C."/>
            <person name="Floudas D."/>
            <person name="Sun H."/>
            <person name="Yadav J.S."/>
            <person name="Pangilinan J."/>
            <person name="Larsson K.H."/>
            <person name="Matsuura K."/>
            <person name="Barry K."/>
            <person name="Labutti K."/>
            <person name="Kuo R."/>
            <person name="Ohm R.A."/>
            <person name="Bhattacharya S.S."/>
            <person name="Shirouzu T."/>
            <person name="Yoshinaga Y."/>
            <person name="Martin F.M."/>
            <person name="Grigoriev I.V."/>
            <person name="Hibbett D.S."/>
        </authorList>
    </citation>
    <scope>NUCLEOTIDE SEQUENCE [LARGE SCALE GENOMIC DNA]</scope>
    <source>
        <strain evidence="2 3">HHB14362 ss-1</strain>
    </source>
</reference>
<name>A0A165P7Z7_9AGAM</name>
<evidence type="ECO:0000313" key="2">
    <source>
        <dbReference type="EMBL" id="KZT20649.1"/>
    </source>
</evidence>
<dbReference type="STRING" id="1314782.A0A165P7Z7"/>
<proteinExistence type="predicted"/>
<feature type="compositionally biased region" description="Low complexity" evidence="1">
    <location>
        <begin position="230"/>
        <end position="242"/>
    </location>
</feature>
<dbReference type="InterPro" id="IPR050700">
    <property type="entry name" value="YIM1/Zinc_Alcohol_DH_Fams"/>
</dbReference>
<dbReference type="SUPFAM" id="SSF50129">
    <property type="entry name" value="GroES-like"/>
    <property type="match status" value="1"/>
</dbReference>
<sequence length="1089" mass="116925">MPKPNVLQKILNQPSQSYASPPPSVRQYHSTKAELVRVAARTEGGVGVGGESGYEPKNIPSIPDVAIFGSSPRRVSVREDVIHTDSPHRYRSASVRHSHHSGIASDPHLQIRQPSGGRVIYDSSTPHAHGDSDSDSEHDVFYTPLSSPYSSPHTSMALSDTALVIPPVPISVPPKPIPEPQQSSLAAFTFPWRADPSEALPVPKTNGEANGRRSYTYSSSSSSDGDDDVSIFSSSTSPMSASTQITSPPQSISGHKQSLQRRGTISSTGSGPGVMMVTVSTDRPRVRGQGHKRTQSVGVAAGMGLDAKDKRKAVYTDNDWARDVRWLQNGNQMNGLVNLSAASGTRTGSNASTASPKGKGKSKDSVYIHHPWDWDERERMSAVMEEDEDDLSTIGNRNSNYSNRSRNRPRTHSTPSTSQLRPSHTVHRGLTGTASHTGVDISKSQSQVHRPHALGNGSESGHSYAQSYSHSYTTRDLPTPIPTNSSSTTTHTYTGLVLPRAGQGLTQEKTLLGIKKKNKEFTGGGGKVDLTQSGMATTTMATVEIVRGVAGALWKKKKPFKRSSSRDEGASRGHVPESETPLALTSHLPPPSYVPSNSVLVQVWAAGLDSIDERLVREAVSDIACGKGGKAVGYVPGRSVVGRAVEVGSSVREHVCRRSDWVVGLLDIRKCGALAEFVLVERHRLHRVPPPSAPGSSENASLSRSSSYRSHYSRSSHSESRSPSGSRTSHTRSQSLASTPTYINARAQGIAQMTIEELALLPLVGVPAYRVLRTFERVIELRRVVESEGNLARKRALVLRGHDGVGAIVTQLLARRGVEVSVFVPGGVIDVGDLQGKVDLNEVVEERMLTVEKRLKGWGAAEILWGTATRGDSRDREDALEAVQRLAGDGEEFDMVLDTIGGRDVWMACKAILGVGAGLSATQFTTTVGDFVDRVVPTAQDHFWAGLRSMGLSRGGSVKKKGQAGEKVAATLVTGSPSISTKGSVRSQGKSSVREKGKEGKEKKEIGYAWVSVSADVDMEGEDIADTMNALLHMIKDSDIRPWVGPTDVDTYEENGDDGKVLPFEKAPELFSRASLLRDGGTAVVKIAA</sequence>
<feature type="compositionally biased region" description="Polar residues" evidence="1">
    <location>
        <begin position="457"/>
        <end position="476"/>
    </location>
</feature>
<evidence type="ECO:0008006" key="4">
    <source>
        <dbReference type="Google" id="ProtNLM"/>
    </source>
</evidence>
<feature type="region of interest" description="Disordered" evidence="1">
    <location>
        <begin position="688"/>
        <end position="738"/>
    </location>
</feature>
<feature type="region of interest" description="Disordered" evidence="1">
    <location>
        <begin position="85"/>
        <end position="154"/>
    </location>
</feature>
<dbReference type="PANTHER" id="PTHR11695">
    <property type="entry name" value="ALCOHOL DEHYDROGENASE RELATED"/>
    <property type="match status" value="1"/>
</dbReference>
<dbReference type="Proteomes" id="UP000076761">
    <property type="component" value="Unassembled WGS sequence"/>
</dbReference>
<feature type="compositionally biased region" description="Polar residues" evidence="1">
    <location>
        <begin position="342"/>
        <end position="355"/>
    </location>
</feature>
<accession>A0A165P7Z7</accession>
<organism evidence="2 3">
    <name type="scientific">Neolentinus lepideus HHB14362 ss-1</name>
    <dbReference type="NCBI Taxonomy" id="1314782"/>
    <lineage>
        <taxon>Eukaryota</taxon>
        <taxon>Fungi</taxon>
        <taxon>Dikarya</taxon>
        <taxon>Basidiomycota</taxon>
        <taxon>Agaricomycotina</taxon>
        <taxon>Agaricomycetes</taxon>
        <taxon>Gloeophyllales</taxon>
        <taxon>Gloeophyllaceae</taxon>
        <taxon>Neolentinus</taxon>
    </lineage>
</organism>
<dbReference type="AlphaFoldDB" id="A0A165P7Z7"/>
<dbReference type="SUPFAM" id="SSF51735">
    <property type="entry name" value="NAD(P)-binding Rossmann-fold domains"/>
    <property type="match status" value="1"/>
</dbReference>
<gene>
    <name evidence="2" type="ORF">NEOLEDRAFT_1182384</name>
</gene>
<feature type="compositionally biased region" description="Polar residues" evidence="1">
    <location>
        <begin position="412"/>
        <end position="422"/>
    </location>
</feature>
<dbReference type="EMBL" id="KV425617">
    <property type="protein sequence ID" value="KZT20649.1"/>
    <property type="molecule type" value="Genomic_DNA"/>
</dbReference>
<evidence type="ECO:0000256" key="1">
    <source>
        <dbReference type="SAM" id="MobiDB-lite"/>
    </source>
</evidence>
<feature type="compositionally biased region" description="Polar residues" evidence="1">
    <location>
        <begin position="243"/>
        <end position="269"/>
    </location>
</feature>
<evidence type="ECO:0000313" key="3">
    <source>
        <dbReference type="Proteomes" id="UP000076761"/>
    </source>
</evidence>
<keyword evidence="3" id="KW-1185">Reference proteome</keyword>
<feature type="region of interest" description="Disordered" evidence="1">
    <location>
        <begin position="197"/>
        <end position="275"/>
    </location>
</feature>
<protein>
    <recommendedName>
        <fullName evidence="4">Enoyl reductase (ER) domain-containing protein</fullName>
    </recommendedName>
</protein>
<feature type="compositionally biased region" description="Polar residues" evidence="1">
    <location>
        <begin position="979"/>
        <end position="991"/>
    </location>
</feature>
<feature type="compositionally biased region" description="Low complexity" evidence="1">
    <location>
        <begin position="696"/>
        <end position="733"/>
    </location>
</feature>
<feature type="region of interest" description="Disordered" evidence="1">
    <location>
        <begin position="979"/>
        <end position="999"/>
    </location>
</feature>
<dbReference type="InterPro" id="IPR036291">
    <property type="entry name" value="NAD(P)-bd_dom_sf"/>
</dbReference>
<feature type="region of interest" description="Disordered" evidence="1">
    <location>
        <begin position="342"/>
        <end position="366"/>
    </location>
</feature>
<feature type="compositionally biased region" description="Basic and acidic residues" evidence="1">
    <location>
        <begin position="128"/>
        <end position="140"/>
    </location>
</feature>
<dbReference type="InParanoid" id="A0A165P7Z7"/>
<dbReference type="PANTHER" id="PTHR11695:SF294">
    <property type="entry name" value="RETICULON-4-INTERACTING PROTEIN 1, MITOCHONDRIAL"/>
    <property type="match status" value="1"/>
</dbReference>
<dbReference type="Gene3D" id="3.40.50.720">
    <property type="entry name" value="NAD(P)-binding Rossmann-like Domain"/>
    <property type="match status" value="1"/>
</dbReference>